<protein>
    <submittedName>
        <fullName evidence="1">Uncharacterized protein</fullName>
    </submittedName>
</protein>
<dbReference type="Proteomes" id="UP001459277">
    <property type="component" value="Unassembled WGS sequence"/>
</dbReference>
<accession>A0AAW2DIX7</accession>
<comment type="caution">
    <text evidence="1">The sequence shown here is derived from an EMBL/GenBank/DDBJ whole genome shotgun (WGS) entry which is preliminary data.</text>
</comment>
<keyword evidence="2" id="KW-1185">Reference proteome</keyword>
<name>A0AAW2DIX7_9ROSI</name>
<evidence type="ECO:0000313" key="1">
    <source>
        <dbReference type="EMBL" id="KAL0009548.1"/>
    </source>
</evidence>
<dbReference type="EMBL" id="JAZDWU010000003">
    <property type="protein sequence ID" value="KAL0009548.1"/>
    <property type="molecule type" value="Genomic_DNA"/>
</dbReference>
<evidence type="ECO:0000313" key="2">
    <source>
        <dbReference type="Proteomes" id="UP001459277"/>
    </source>
</evidence>
<gene>
    <name evidence="1" type="ORF">SO802_011050</name>
</gene>
<reference evidence="1 2" key="1">
    <citation type="submission" date="2024-01" db="EMBL/GenBank/DDBJ databases">
        <title>A telomere-to-telomere, gap-free genome of sweet tea (Lithocarpus litseifolius).</title>
        <authorList>
            <person name="Zhou J."/>
        </authorList>
    </citation>
    <scope>NUCLEOTIDE SEQUENCE [LARGE SCALE GENOMIC DNA]</scope>
    <source>
        <strain evidence="1">Zhou-2022a</strain>
        <tissue evidence="1">Leaf</tissue>
    </source>
</reference>
<dbReference type="AlphaFoldDB" id="A0AAW2DIX7"/>
<proteinExistence type="predicted"/>
<sequence length="69" mass="8141">MSLSSLCWPQKESALGFRKFWNFNQALLFKLGWWILSGKDCLRIKVLRAKYKIWDNWLSHHSSSNASPI</sequence>
<organism evidence="1 2">
    <name type="scientific">Lithocarpus litseifolius</name>
    <dbReference type="NCBI Taxonomy" id="425828"/>
    <lineage>
        <taxon>Eukaryota</taxon>
        <taxon>Viridiplantae</taxon>
        <taxon>Streptophyta</taxon>
        <taxon>Embryophyta</taxon>
        <taxon>Tracheophyta</taxon>
        <taxon>Spermatophyta</taxon>
        <taxon>Magnoliopsida</taxon>
        <taxon>eudicotyledons</taxon>
        <taxon>Gunneridae</taxon>
        <taxon>Pentapetalae</taxon>
        <taxon>rosids</taxon>
        <taxon>fabids</taxon>
        <taxon>Fagales</taxon>
        <taxon>Fagaceae</taxon>
        <taxon>Lithocarpus</taxon>
    </lineage>
</organism>